<dbReference type="RefSeq" id="WP_373972357.1">
    <property type="nucleotide sequence ID" value="NZ_JBHDLJ010000008.1"/>
</dbReference>
<keyword evidence="3" id="KW-0804">Transcription</keyword>
<organism evidence="5 6">
    <name type="scientific">Arthrobacter halodurans</name>
    <dbReference type="NCBI Taxonomy" id="516699"/>
    <lineage>
        <taxon>Bacteria</taxon>
        <taxon>Bacillati</taxon>
        <taxon>Actinomycetota</taxon>
        <taxon>Actinomycetes</taxon>
        <taxon>Micrococcales</taxon>
        <taxon>Micrococcaceae</taxon>
        <taxon>Arthrobacter</taxon>
    </lineage>
</organism>
<dbReference type="InterPro" id="IPR019887">
    <property type="entry name" value="Tscrpt_reg_AsnC/Lrp_C"/>
</dbReference>
<name>A0ABV4UNE4_9MICC</name>
<dbReference type="InterPro" id="IPR036390">
    <property type="entry name" value="WH_DNA-bd_sf"/>
</dbReference>
<dbReference type="Proteomes" id="UP001575652">
    <property type="component" value="Unassembled WGS sequence"/>
</dbReference>
<proteinExistence type="predicted"/>
<evidence type="ECO:0000256" key="3">
    <source>
        <dbReference type="ARBA" id="ARBA00023163"/>
    </source>
</evidence>
<gene>
    <name evidence="5" type="ORF">ACETWP_11345</name>
</gene>
<dbReference type="SUPFAM" id="SSF54909">
    <property type="entry name" value="Dimeric alpha+beta barrel"/>
    <property type="match status" value="1"/>
</dbReference>
<evidence type="ECO:0000313" key="6">
    <source>
        <dbReference type="Proteomes" id="UP001575652"/>
    </source>
</evidence>
<dbReference type="InterPro" id="IPR011008">
    <property type="entry name" value="Dimeric_a/b-barrel"/>
</dbReference>
<dbReference type="Pfam" id="PF01037">
    <property type="entry name" value="AsnC_trans_reg"/>
    <property type="match status" value="1"/>
</dbReference>
<dbReference type="Gene3D" id="1.10.10.10">
    <property type="entry name" value="Winged helix-like DNA-binding domain superfamily/Winged helix DNA-binding domain"/>
    <property type="match status" value="1"/>
</dbReference>
<comment type="caution">
    <text evidence="5">The sequence shown here is derived from an EMBL/GenBank/DDBJ whole genome shotgun (WGS) entry which is preliminary data.</text>
</comment>
<evidence type="ECO:0000259" key="4">
    <source>
        <dbReference type="PROSITE" id="PS50956"/>
    </source>
</evidence>
<dbReference type="PANTHER" id="PTHR30154:SF34">
    <property type="entry name" value="TRANSCRIPTIONAL REGULATOR AZLB"/>
    <property type="match status" value="1"/>
</dbReference>
<dbReference type="PANTHER" id="PTHR30154">
    <property type="entry name" value="LEUCINE-RESPONSIVE REGULATORY PROTEIN"/>
    <property type="match status" value="1"/>
</dbReference>
<evidence type="ECO:0000256" key="1">
    <source>
        <dbReference type="ARBA" id="ARBA00023015"/>
    </source>
</evidence>
<keyword evidence="1" id="KW-0805">Transcription regulation</keyword>
<dbReference type="SMART" id="SM00344">
    <property type="entry name" value="HTH_ASNC"/>
    <property type="match status" value="1"/>
</dbReference>
<dbReference type="InterPro" id="IPR019888">
    <property type="entry name" value="Tscrpt_reg_AsnC-like"/>
</dbReference>
<dbReference type="PROSITE" id="PS50956">
    <property type="entry name" value="HTH_ASNC_2"/>
    <property type="match status" value="1"/>
</dbReference>
<dbReference type="Gene3D" id="3.30.70.920">
    <property type="match status" value="1"/>
</dbReference>
<accession>A0ABV4UNE4</accession>
<dbReference type="InterPro" id="IPR000485">
    <property type="entry name" value="AsnC-type_HTH_dom"/>
</dbReference>
<keyword evidence="6" id="KW-1185">Reference proteome</keyword>
<reference evidence="5 6" key="1">
    <citation type="submission" date="2024-09" db="EMBL/GenBank/DDBJ databases">
        <authorList>
            <person name="Salinas-Garcia M.A."/>
            <person name="Prieme A."/>
        </authorList>
    </citation>
    <scope>NUCLEOTIDE SEQUENCE [LARGE SCALE GENOMIC DNA]</scope>
    <source>
        <strain evidence="5 6">DSM 21081</strain>
    </source>
</reference>
<dbReference type="EMBL" id="JBHDLJ010000008">
    <property type="protein sequence ID" value="MFB0835186.1"/>
    <property type="molecule type" value="Genomic_DNA"/>
</dbReference>
<protein>
    <submittedName>
        <fullName evidence="5">Lrp/AsnC family transcriptional regulator</fullName>
    </submittedName>
</protein>
<keyword evidence="2" id="KW-0238">DNA-binding</keyword>
<evidence type="ECO:0000256" key="2">
    <source>
        <dbReference type="ARBA" id="ARBA00023125"/>
    </source>
</evidence>
<dbReference type="SUPFAM" id="SSF46785">
    <property type="entry name" value="Winged helix' DNA-binding domain"/>
    <property type="match status" value="1"/>
</dbReference>
<dbReference type="PRINTS" id="PR00033">
    <property type="entry name" value="HTHASNC"/>
</dbReference>
<feature type="domain" description="HTH asnC-type" evidence="4">
    <location>
        <begin position="4"/>
        <end position="65"/>
    </location>
</feature>
<dbReference type="InterPro" id="IPR036388">
    <property type="entry name" value="WH-like_DNA-bd_sf"/>
</dbReference>
<dbReference type="Pfam" id="PF13412">
    <property type="entry name" value="HTH_24"/>
    <property type="match status" value="1"/>
</dbReference>
<evidence type="ECO:0000313" key="5">
    <source>
        <dbReference type="EMBL" id="MFB0835186.1"/>
    </source>
</evidence>
<sequence length="162" mass="17375">MHPMDDIDLRLLDALSQDPKATVVGLSQRLALSRNTVQARLTRLENRGAFLPFERRVNPAALGYPLTSFVHIHVQQRLLGPIVEALAAIPEVVEAHGLTGSADILARVVASGAEDLFRVNGTILGIDGVERADTSLAMAELIPHRMRPLLATGEAAPAPGRP</sequence>